<evidence type="ECO:0000313" key="8">
    <source>
        <dbReference type="Proteomes" id="UP001296943"/>
    </source>
</evidence>
<dbReference type="InterPro" id="IPR013766">
    <property type="entry name" value="Thioredoxin_domain"/>
</dbReference>
<evidence type="ECO:0000256" key="2">
    <source>
        <dbReference type="ARBA" id="ARBA00022748"/>
    </source>
</evidence>
<dbReference type="Pfam" id="PF00578">
    <property type="entry name" value="AhpC-TSA"/>
    <property type="match status" value="1"/>
</dbReference>
<dbReference type="CDD" id="cd02966">
    <property type="entry name" value="TlpA_like_family"/>
    <property type="match status" value="1"/>
</dbReference>
<keyword evidence="5" id="KW-0676">Redox-active center</keyword>
<evidence type="ECO:0000259" key="6">
    <source>
        <dbReference type="PROSITE" id="PS51352"/>
    </source>
</evidence>
<dbReference type="PANTHER" id="PTHR42852">
    <property type="entry name" value="THIOL:DISULFIDE INTERCHANGE PROTEIN DSBE"/>
    <property type="match status" value="1"/>
</dbReference>
<evidence type="ECO:0000256" key="3">
    <source>
        <dbReference type="ARBA" id="ARBA00022968"/>
    </source>
</evidence>
<keyword evidence="8" id="KW-1185">Reference proteome</keyword>
<name>A0ABS2N1Y1_9BACI</name>
<feature type="domain" description="Thioredoxin" evidence="6">
    <location>
        <begin position="60"/>
        <end position="199"/>
    </location>
</feature>
<evidence type="ECO:0000313" key="7">
    <source>
        <dbReference type="EMBL" id="MBM7572134.1"/>
    </source>
</evidence>
<keyword evidence="4" id="KW-1015">Disulfide bond</keyword>
<sequence length="199" mass="22624">MYRKIFAFSLLVVLIAVFVYELTENHQNNKSSSNSNNEIDVTGDTSVDGTAIVAPNDKALEVGEKAPNFTLETIDGQKVTLSDFEGQIVYLNFWATWCGPCRVEMPEMHDFQNEFEEKVEMIAVNVTNTESSVEVVEDFVARGDFSFTIVLDVESKVSEQYNLLNLPTTYIIGKDGKIKERVMGQMTYEYMEELYVKHN</sequence>
<evidence type="ECO:0000256" key="5">
    <source>
        <dbReference type="ARBA" id="ARBA00023284"/>
    </source>
</evidence>
<dbReference type="InterPro" id="IPR036249">
    <property type="entry name" value="Thioredoxin-like_sf"/>
</dbReference>
<dbReference type="PANTHER" id="PTHR42852:SF6">
    <property type="entry name" value="THIOL:DISULFIDE INTERCHANGE PROTEIN DSBE"/>
    <property type="match status" value="1"/>
</dbReference>
<dbReference type="PROSITE" id="PS51352">
    <property type="entry name" value="THIOREDOXIN_2"/>
    <property type="match status" value="1"/>
</dbReference>
<keyword evidence="3" id="KW-0735">Signal-anchor</keyword>
<organism evidence="7 8">
    <name type="scientific">Aquibacillus albus</name>
    <dbReference type="NCBI Taxonomy" id="1168171"/>
    <lineage>
        <taxon>Bacteria</taxon>
        <taxon>Bacillati</taxon>
        <taxon>Bacillota</taxon>
        <taxon>Bacilli</taxon>
        <taxon>Bacillales</taxon>
        <taxon>Bacillaceae</taxon>
        <taxon>Aquibacillus</taxon>
    </lineage>
</organism>
<dbReference type="RefSeq" id="WP_204500311.1">
    <property type="nucleotide sequence ID" value="NZ_JAFBDR010000014.1"/>
</dbReference>
<dbReference type="InterPro" id="IPR050553">
    <property type="entry name" value="Thioredoxin_ResA/DsbE_sf"/>
</dbReference>
<evidence type="ECO:0000256" key="1">
    <source>
        <dbReference type="ARBA" id="ARBA00004196"/>
    </source>
</evidence>
<gene>
    <name evidence="7" type="ORF">JOC48_002637</name>
</gene>
<keyword evidence="3" id="KW-0812">Transmembrane</keyword>
<dbReference type="Proteomes" id="UP001296943">
    <property type="component" value="Unassembled WGS sequence"/>
</dbReference>
<protein>
    <submittedName>
        <fullName evidence="7">Peroxiredoxin</fullName>
    </submittedName>
</protein>
<evidence type="ECO:0000256" key="4">
    <source>
        <dbReference type="ARBA" id="ARBA00023157"/>
    </source>
</evidence>
<reference evidence="7 8" key="1">
    <citation type="submission" date="2021-01" db="EMBL/GenBank/DDBJ databases">
        <title>Genomic Encyclopedia of Type Strains, Phase IV (KMG-IV): sequencing the most valuable type-strain genomes for metagenomic binning, comparative biology and taxonomic classification.</title>
        <authorList>
            <person name="Goeker M."/>
        </authorList>
    </citation>
    <scope>NUCLEOTIDE SEQUENCE [LARGE SCALE GENOMIC DNA]</scope>
    <source>
        <strain evidence="7 8">DSM 23711</strain>
    </source>
</reference>
<dbReference type="Gene3D" id="3.40.30.10">
    <property type="entry name" value="Glutaredoxin"/>
    <property type="match status" value="1"/>
</dbReference>
<dbReference type="SUPFAM" id="SSF52833">
    <property type="entry name" value="Thioredoxin-like"/>
    <property type="match status" value="1"/>
</dbReference>
<comment type="subcellular location">
    <subcellularLocation>
        <location evidence="1">Cell envelope</location>
    </subcellularLocation>
</comment>
<dbReference type="EMBL" id="JAFBDR010000014">
    <property type="protein sequence ID" value="MBM7572134.1"/>
    <property type="molecule type" value="Genomic_DNA"/>
</dbReference>
<accession>A0ABS2N1Y1</accession>
<proteinExistence type="predicted"/>
<comment type="caution">
    <text evidence="7">The sequence shown here is derived from an EMBL/GenBank/DDBJ whole genome shotgun (WGS) entry which is preliminary data.</text>
</comment>
<dbReference type="InterPro" id="IPR000866">
    <property type="entry name" value="AhpC/TSA"/>
</dbReference>
<keyword evidence="2" id="KW-0201">Cytochrome c-type biogenesis</keyword>